<keyword evidence="3 6" id="KW-0238">DNA-binding</keyword>
<dbReference type="GO" id="GO:0003700">
    <property type="term" value="F:DNA-binding transcription factor activity"/>
    <property type="evidence" value="ECO:0007669"/>
    <property type="project" value="InterPro"/>
</dbReference>
<evidence type="ECO:0000256" key="1">
    <source>
        <dbReference type="ARBA" id="ARBA00009437"/>
    </source>
</evidence>
<dbReference type="AlphaFoldDB" id="A0A840QBW7"/>
<keyword evidence="4" id="KW-0804">Transcription</keyword>
<reference evidence="6 7" key="1">
    <citation type="submission" date="2020-08" db="EMBL/GenBank/DDBJ databases">
        <title>Sequencing the genomes of 1000 actinobacteria strains.</title>
        <authorList>
            <person name="Klenk H.-P."/>
        </authorList>
    </citation>
    <scope>NUCLEOTIDE SEQUENCE [LARGE SCALE GENOMIC DNA]</scope>
    <source>
        <strain evidence="6 7">DSM 45584</strain>
    </source>
</reference>
<dbReference type="PANTHER" id="PTHR30346">
    <property type="entry name" value="TRANSCRIPTIONAL DUAL REGULATOR HCAR-RELATED"/>
    <property type="match status" value="1"/>
</dbReference>
<dbReference type="Pfam" id="PF00126">
    <property type="entry name" value="HTH_1"/>
    <property type="match status" value="1"/>
</dbReference>
<dbReference type="PRINTS" id="PR00039">
    <property type="entry name" value="HTHLYSR"/>
</dbReference>
<dbReference type="Pfam" id="PF03466">
    <property type="entry name" value="LysR_substrate"/>
    <property type="match status" value="1"/>
</dbReference>
<evidence type="ECO:0000313" key="7">
    <source>
        <dbReference type="Proteomes" id="UP000584374"/>
    </source>
</evidence>
<comment type="caution">
    <text evidence="6">The sequence shown here is derived from an EMBL/GenBank/DDBJ whole genome shotgun (WGS) entry which is preliminary data.</text>
</comment>
<evidence type="ECO:0000256" key="4">
    <source>
        <dbReference type="ARBA" id="ARBA00023163"/>
    </source>
</evidence>
<dbReference type="Gene3D" id="3.40.190.290">
    <property type="match status" value="1"/>
</dbReference>
<dbReference type="CDD" id="cd05466">
    <property type="entry name" value="PBP2_LTTR_substrate"/>
    <property type="match status" value="1"/>
</dbReference>
<proteinExistence type="inferred from homology"/>
<keyword evidence="7" id="KW-1185">Reference proteome</keyword>
<feature type="domain" description="HTH lysR-type" evidence="5">
    <location>
        <begin position="1"/>
        <end position="58"/>
    </location>
</feature>
<dbReference type="FunFam" id="1.10.10.10:FF:000001">
    <property type="entry name" value="LysR family transcriptional regulator"/>
    <property type="match status" value="1"/>
</dbReference>
<dbReference type="SUPFAM" id="SSF53850">
    <property type="entry name" value="Periplasmic binding protein-like II"/>
    <property type="match status" value="1"/>
</dbReference>
<comment type="similarity">
    <text evidence="1">Belongs to the LysR transcriptional regulatory family.</text>
</comment>
<dbReference type="GO" id="GO:0032993">
    <property type="term" value="C:protein-DNA complex"/>
    <property type="evidence" value="ECO:0007669"/>
    <property type="project" value="TreeGrafter"/>
</dbReference>
<evidence type="ECO:0000256" key="2">
    <source>
        <dbReference type="ARBA" id="ARBA00023015"/>
    </source>
</evidence>
<dbReference type="Gene3D" id="1.10.10.10">
    <property type="entry name" value="Winged helix-like DNA-binding domain superfamily/Winged helix DNA-binding domain"/>
    <property type="match status" value="1"/>
</dbReference>
<dbReference type="InterPro" id="IPR036390">
    <property type="entry name" value="WH_DNA-bd_sf"/>
</dbReference>
<dbReference type="RefSeq" id="WP_184733200.1">
    <property type="nucleotide sequence ID" value="NZ_JACHIW010000004.1"/>
</dbReference>
<dbReference type="PANTHER" id="PTHR30346:SF0">
    <property type="entry name" value="HCA OPERON TRANSCRIPTIONAL ACTIVATOR HCAR"/>
    <property type="match status" value="1"/>
</dbReference>
<dbReference type="GO" id="GO:0003677">
    <property type="term" value="F:DNA binding"/>
    <property type="evidence" value="ECO:0007669"/>
    <property type="project" value="UniProtKB-KW"/>
</dbReference>
<dbReference type="InterPro" id="IPR005119">
    <property type="entry name" value="LysR_subst-bd"/>
</dbReference>
<dbReference type="EMBL" id="JACHIW010000004">
    <property type="protein sequence ID" value="MBB5160042.1"/>
    <property type="molecule type" value="Genomic_DNA"/>
</dbReference>
<name>A0A840QBW7_9PSEU</name>
<evidence type="ECO:0000259" key="5">
    <source>
        <dbReference type="PROSITE" id="PS50931"/>
    </source>
</evidence>
<dbReference type="SUPFAM" id="SSF46785">
    <property type="entry name" value="Winged helix' DNA-binding domain"/>
    <property type="match status" value="1"/>
</dbReference>
<evidence type="ECO:0000313" key="6">
    <source>
        <dbReference type="EMBL" id="MBB5160042.1"/>
    </source>
</evidence>
<evidence type="ECO:0000256" key="3">
    <source>
        <dbReference type="ARBA" id="ARBA00023125"/>
    </source>
</evidence>
<dbReference type="InterPro" id="IPR036388">
    <property type="entry name" value="WH-like_DNA-bd_sf"/>
</dbReference>
<accession>A0A840QBW7</accession>
<sequence>MNFAAVRAFVAVAEKGQFSIAGDQLGVTQQAVSKRIAALESFLGAALFERVASGAVLTADGQRFLPRAKAVLLAVDQAVESVRRESRPLRVDVLSRRLAPAEILRDFYRANKAIDIEIVTTTGGADEVIRGLLDGEIDAGLRYLRQPVNRIDPQLAQAFAYFEPMQIVVSDQHPLAGRTSVQPGVLRPFKAWVPGIVSGSEWAEFYEDFAHAFTLDIDSTGPNFGTESLLDSIADSRSMLTFFGDRTRAAWPQRLARIPLAGPTPVYPWSVVWHTGNQHPGLREFVTHLRQSFTPPARGEVWLPNHMASLAR</sequence>
<dbReference type="InterPro" id="IPR000847">
    <property type="entry name" value="LysR_HTH_N"/>
</dbReference>
<dbReference type="Proteomes" id="UP000584374">
    <property type="component" value="Unassembled WGS sequence"/>
</dbReference>
<organism evidence="6 7">
    <name type="scientific">Saccharopolyspora phatthalungensis</name>
    <dbReference type="NCBI Taxonomy" id="664693"/>
    <lineage>
        <taxon>Bacteria</taxon>
        <taxon>Bacillati</taxon>
        <taxon>Actinomycetota</taxon>
        <taxon>Actinomycetes</taxon>
        <taxon>Pseudonocardiales</taxon>
        <taxon>Pseudonocardiaceae</taxon>
        <taxon>Saccharopolyspora</taxon>
    </lineage>
</organism>
<keyword evidence="2" id="KW-0805">Transcription regulation</keyword>
<protein>
    <submittedName>
        <fullName evidence="6">DNA-binding transcriptional LysR family regulator</fullName>
    </submittedName>
</protein>
<dbReference type="PROSITE" id="PS50931">
    <property type="entry name" value="HTH_LYSR"/>
    <property type="match status" value="1"/>
</dbReference>
<gene>
    <name evidence="6" type="ORF">BJ970_007643</name>
</gene>